<organism evidence="2 3">
    <name type="scientific">Paraburkholderia caffeinitolerans</name>
    <dbReference type="NCBI Taxonomy" id="1723730"/>
    <lineage>
        <taxon>Bacteria</taxon>
        <taxon>Pseudomonadati</taxon>
        <taxon>Pseudomonadota</taxon>
        <taxon>Betaproteobacteria</taxon>
        <taxon>Burkholderiales</taxon>
        <taxon>Burkholderiaceae</taxon>
        <taxon>Paraburkholderia</taxon>
    </lineage>
</organism>
<protein>
    <submittedName>
        <fullName evidence="2">Uncharacterized protein</fullName>
    </submittedName>
</protein>
<evidence type="ECO:0000256" key="1">
    <source>
        <dbReference type="SAM" id="MobiDB-lite"/>
    </source>
</evidence>
<keyword evidence="3" id="KW-1185">Reference proteome</keyword>
<dbReference type="AlphaFoldDB" id="A0A6J5GS94"/>
<name>A0A6J5GS94_9BURK</name>
<dbReference type="EMBL" id="CADIKL010000045">
    <property type="protein sequence ID" value="CAB3805076.1"/>
    <property type="molecule type" value="Genomic_DNA"/>
</dbReference>
<feature type="region of interest" description="Disordered" evidence="1">
    <location>
        <begin position="25"/>
        <end position="48"/>
    </location>
</feature>
<evidence type="ECO:0000313" key="3">
    <source>
        <dbReference type="Proteomes" id="UP000494119"/>
    </source>
</evidence>
<accession>A0A6J5GS94</accession>
<reference evidence="2 3" key="1">
    <citation type="submission" date="2020-04" db="EMBL/GenBank/DDBJ databases">
        <authorList>
            <person name="De Canck E."/>
        </authorList>
    </citation>
    <scope>NUCLEOTIDE SEQUENCE [LARGE SCALE GENOMIC DNA]</scope>
    <source>
        <strain evidence="2 3">LMG 28688</strain>
    </source>
</reference>
<proteinExistence type="predicted"/>
<sequence length="269" mass="29566">MAATYLFRAFADLFPSRSAVTQASHVPPATAAPSEAQPIAQPREIGTGAPNETFVTIGGVLHLFVDEGDCVAQFKPAFEETPCETRFGTKILPELAPYWSLLREHRAPLKEAIATAIRGNVGLTAAPPVQRDAAVPVAQEFQGEDETQHLPVRRRAAREHVQRGDDIRAATTGKVLGWGEEKFPNRKPTGRPFYTSFAMHIETAMGERTLQGEGLKDAIAQSGCRVGDSVSVRRLEKIKVPAFTDGGKPVMKNGQQVLWDKWLWSIKRR</sequence>
<dbReference type="RefSeq" id="WP_175197777.1">
    <property type="nucleotide sequence ID" value="NZ_CADIKL010000045.1"/>
</dbReference>
<evidence type="ECO:0000313" key="2">
    <source>
        <dbReference type="EMBL" id="CAB3805076.1"/>
    </source>
</evidence>
<dbReference type="Proteomes" id="UP000494119">
    <property type="component" value="Unassembled WGS sequence"/>
</dbReference>
<gene>
    <name evidence="2" type="ORF">LMG28688_06104</name>
</gene>